<gene>
    <name evidence="3" type="ORF">LSH36_43g07000</name>
</gene>
<dbReference type="Proteomes" id="UP001208570">
    <property type="component" value="Unassembled WGS sequence"/>
</dbReference>
<feature type="region of interest" description="Disordered" evidence="1">
    <location>
        <begin position="1"/>
        <end position="31"/>
    </location>
</feature>
<name>A0AAD9K7U6_9ANNE</name>
<dbReference type="InterPro" id="IPR002557">
    <property type="entry name" value="Chitin-bd_dom"/>
</dbReference>
<evidence type="ECO:0000256" key="1">
    <source>
        <dbReference type="SAM" id="MobiDB-lite"/>
    </source>
</evidence>
<accession>A0AAD9K7U6</accession>
<sequence length="99" mass="11100">MSNETMTRISEATDSQITNDNEDEQLIDDKGPLEKVVPETGDMCKGREDGTYPHPDNCHSYVYCSNELTFPAVCPDNLIYNHQFGGCDFDIEGTCKTGW</sequence>
<dbReference type="Gene3D" id="3.20.20.80">
    <property type="entry name" value="Glycosidases"/>
    <property type="match status" value="1"/>
</dbReference>
<dbReference type="SMART" id="SM00494">
    <property type="entry name" value="ChtBD2"/>
    <property type="match status" value="1"/>
</dbReference>
<feature type="compositionally biased region" description="Polar residues" evidence="1">
    <location>
        <begin position="1"/>
        <end position="19"/>
    </location>
</feature>
<dbReference type="GO" id="GO:0008061">
    <property type="term" value="F:chitin binding"/>
    <property type="evidence" value="ECO:0007669"/>
    <property type="project" value="InterPro"/>
</dbReference>
<proteinExistence type="predicted"/>
<evidence type="ECO:0000313" key="4">
    <source>
        <dbReference type="Proteomes" id="UP001208570"/>
    </source>
</evidence>
<dbReference type="Pfam" id="PF01607">
    <property type="entry name" value="CBM_14"/>
    <property type="match status" value="1"/>
</dbReference>
<keyword evidence="4" id="KW-1185">Reference proteome</keyword>
<dbReference type="InterPro" id="IPR036508">
    <property type="entry name" value="Chitin-bd_dom_sf"/>
</dbReference>
<organism evidence="3 4">
    <name type="scientific">Paralvinella palmiformis</name>
    <dbReference type="NCBI Taxonomy" id="53620"/>
    <lineage>
        <taxon>Eukaryota</taxon>
        <taxon>Metazoa</taxon>
        <taxon>Spiralia</taxon>
        <taxon>Lophotrochozoa</taxon>
        <taxon>Annelida</taxon>
        <taxon>Polychaeta</taxon>
        <taxon>Sedentaria</taxon>
        <taxon>Canalipalpata</taxon>
        <taxon>Terebellida</taxon>
        <taxon>Terebelliformia</taxon>
        <taxon>Alvinellidae</taxon>
        <taxon>Paralvinella</taxon>
    </lineage>
</organism>
<feature type="domain" description="Chitin-binding type-2" evidence="2">
    <location>
        <begin position="41"/>
        <end position="97"/>
    </location>
</feature>
<dbReference type="AlphaFoldDB" id="A0AAD9K7U6"/>
<protein>
    <recommendedName>
        <fullName evidence="2">Chitin-binding type-2 domain-containing protein</fullName>
    </recommendedName>
</protein>
<evidence type="ECO:0000313" key="3">
    <source>
        <dbReference type="EMBL" id="KAK2166055.1"/>
    </source>
</evidence>
<dbReference type="GO" id="GO:0005576">
    <property type="term" value="C:extracellular region"/>
    <property type="evidence" value="ECO:0007669"/>
    <property type="project" value="InterPro"/>
</dbReference>
<dbReference type="SUPFAM" id="SSF57625">
    <property type="entry name" value="Invertebrate chitin-binding proteins"/>
    <property type="match status" value="1"/>
</dbReference>
<dbReference type="PROSITE" id="PS50940">
    <property type="entry name" value="CHIT_BIND_II"/>
    <property type="match status" value="1"/>
</dbReference>
<dbReference type="EMBL" id="JAODUP010000043">
    <property type="protein sequence ID" value="KAK2166055.1"/>
    <property type="molecule type" value="Genomic_DNA"/>
</dbReference>
<evidence type="ECO:0000259" key="2">
    <source>
        <dbReference type="PROSITE" id="PS50940"/>
    </source>
</evidence>
<reference evidence="3" key="1">
    <citation type="journal article" date="2023" name="Mol. Biol. Evol.">
        <title>Third-Generation Sequencing Reveals the Adaptive Role of the Epigenome in Three Deep-Sea Polychaetes.</title>
        <authorList>
            <person name="Perez M."/>
            <person name="Aroh O."/>
            <person name="Sun Y."/>
            <person name="Lan Y."/>
            <person name="Juniper S.K."/>
            <person name="Young C.R."/>
            <person name="Angers B."/>
            <person name="Qian P.Y."/>
        </authorList>
    </citation>
    <scope>NUCLEOTIDE SEQUENCE</scope>
    <source>
        <strain evidence="3">P08H-3</strain>
    </source>
</reference>
<comment type="caution">
    <text evidence="3">The sequence shown here is derived from an EMBL/GenBank/DDBJ whole genome shotgun (WGS) entry which is preliminary data.</text>
</comment>